<gene>
    <name evidence="1" type="ORF">VSVS05_03809</name>
</gene>
<proteinExistence type="predicted"/>
<protein>
    <submittedName>
        <fullName evidence="1">Uncharacterized protein</fullName>
    </submittedName>
</protein>
<dbReference type="AlphaFoldDB" id="A0A1C7FFJ8"/>
<keyword evidence="2" id="KW-1185">Reference proteome</keyword>
<sequence>MFSQSLKAQLTRMVLLLGLTLVAVHHSEPLLELLAQQAVDMGCHQQSGTPESDAHSHHH</sequence>
<organism evidence="1 2">
    <name type="scientific">Vibrio scophthalmi</name>
    <dbReference type="NCBI Taxonomy" id="45658"/>
    <lineage>
        <taxon>Bacteria</taxon>
        <taxon>Pseudomonadati</taxon>
        <taxon>Pseudomonadota</taxon>
        <taxon>Gammaproteobacteria</taxon>
        <taxon>Vibrionales</taxon>
        <taxon>Vibrionaceae</taxon>
        <taxon>Vibrio</taxon>
    </lineage>
</organism>
<evidence type="ECO:0000313" key="2">
    <source>
        <dbReference type="Proteomes" id="UP000092528"/>
    </source>
</evidence>
<dbReference type="EMBL" id="CP016415">
    <property type="protein sequence ID" value="ANU38845.1"/>
    <property type="molecule type" value="Genomic_DNA"/>
</dbReference>
<dbReference type="RefSeq" id="WP_005599902.1">
    <property type="nucleotide sequence ID" value="NZ_CP016415.1"/>
</dbReference>
<dbReference type="STRING" id="45658.VSVS12_03431"/>
<reference evidence="1 2" key="1">
    <citation type="submission" date="2016-07" db="EMBL/GenBank/DDBJ databases">
        <title>Genome sequencing of Vibrio scophthalmi strain VS-05, an isolated from Paralichthys olivaceus.</title>
        <authorList>
            <person name="Han H.-J."/>
        </authorList>
    </citation>
    <scope>NUCLEOTIDE SEQUENCE [LARGE SCALE GENOMIC DNA]</scope>
    <source>
        <strain evidence="1 2">VS-05</strain>
    </source>
</reference>
<evidence type="ECO:0000313" key="1">
    <source>
        <dbReference type="EMBL" id="ANU38845.1"/>
    </source>
</evidence>
<accession>A0A1C7FFJ8</accession>
<name>A0A1C7FFJ8_9VIBR</name>
<dbReference type="Proteomes" id="UP000092528">
    <property type="component" value="Chromosome 2"/>
</dbReference>
<dbReference type="PATRIC" id="fig|45658.7.peg.3774"/>
<dbReference type="GeneID" id="96874015"/>